<keyword evidence="2" id="KW-0288">FMN</keyword>
<dbReference type="PROSITE" id="PS50112">
    <property type="entry name" value="PAS"/>
    <property type="match status" value="1"/>
</dbReference>
<proteinExistence type="predicted"/>
<evidence type="ECO:0000256" key="2">
    <source>
        <dbReference type="ARBA" id="ARBA00022643"/>
    </source>
</evidence>
<organism evidence="6 7">
    <name type="scientific">Halobaculum saliterrae</name>
    <dbReference type="NCBI Taxonomy" id="2073113"/>
    <lineage>
        <taxon>Archaea</taxon>
        <taxon>Methanobacteriati</taxon>
        <taxon>Methanobacteriota</taxon>
        <taxon>Stenosarchaea group</taxon>
        <taxon>Halobacteria</taxon>
        <taxon>Halobacteriales</taxon>
        <taxon>Haloferacaceae</taxon>
        <taxon>Halobaculum</taxon>
    </lineage>
</organism>
<evidence type="ECO:0000256" key="4">
    <source>
        <dbReference type="SAM" id="MobiDB-lite"/>
    </source>
</evidence>
<dbReference type="InterPro" id="IPR035965">
    <property type="entry name" value="PAS-like_dom_sf"/>
</dbReference>
<evidence type="ECO:0000256" key="1">
    <source>
        <dbReference type="ARBA" id="ARBA00022630"/>
    </source>
</evidence>
<feature type="compositionally biased region" description="Basic and acidic residues" evidence="4">
    <location>
        <begin position="37"/>
        <end position="51"/>
    </location>
</feature>
<evidence type="ECO:0000313" key="7">
    <source>
        <dbReference type="Proteomes" id="UP000437065"/>
    </source>
</evidence>
<dbReference type="Pfam" id="PF13426">
    <property type="entry name" value="PAS_9"/>
    <property type="match status" value="1"/>
</dbReference>
<keyword evidence="3" id="KW-0157">Chromophore</keyword>
<evidence type="ECO:0000313" key="6">
    <source>
        <dbReference type="EMBL" id="MXR40671.1"/>
    </source>
</evidence>
<dbReference type="NCBIfam" id="TIGR00229">
    <property type="entry name" value="sensory_box"/>
    <property type="match status" value="1"/>
</dbReference>
<dbReference type="Gene3D" id="3.30.450.20">
    <property type="entry name" value="PAS domain"/>
    <property type="match status" value="1"/>
</dbReference>
<dbReference type="AlphaFoldDB" id="A0A6B0SVH9"/>
<dbReference type="Proteomes" id="UP000437065">
    <property type="component" value="Unassembled WGS sequence"/>
</dbReference>
<dbReference type="InterPro" id="IPR000014">
    <property type="entry name" value="PAS"/>
</dbReference>
<dbReference type="SUPFAM" id="SSF55785">
    <property type="entry name" value="PYP-like sensor domain (PAS domain)"/>
    <property type="match status" value="1"/>
</dbReference>
<evidence type="ECO:0000259" key="5">
    <source>
        <dbReference type="PROSITE" id="PS50112"/>
    </source>
</evidence>
<evidence type="ECO:0000256" key="3">
    <source>
        <dbReference type="ARBA" id="ARBA00022991"/>
    </source>
</evidence>
<comment type="caution">
    <text evidence="6">The sequence shown here is derived from an EMBL/GenBank/DDBJ whole genome shotgun (WGS) entry which is preliminary data.</text>
</comment>
<keyword evidence="1" id="KW-0285">Flavoprotein</keyword>
<protein>
    <submittedName>
        <fullName evidence="6">PAS domain-containing protein</fullName>
    </submittedName>
</protein>
<feature type="region of interest" description="Disordered" evidence="4">
    <location>
        <begin position="37"/>
        <end position="56"/>
    </location>
</feature>
<dbReference type="PANTHER" id="PTHR47429">
    <property type="entry name" value="PROTEIN TWIN LOV 1"/>
    <property type="match status" value="1"/>
</dbReference>
<accession>A0A6B0SVH9</accession>
<dbReference type="PANTHER" id="PTHR47429:SF2">
    <property type="entry name" value="PROTEIN TWIN LOV 1"/>
    <property type="match status" value="1"/>
</dbReference>
<reference evidence="6 7" key="1">
    <citation type="submission" date="2019-12" db="EMBL/GenBank/DDBJ databases">
        <title>Isolation and characterization of three novel carbon monoxide-oxidizing members of Halobacteria from salione crusts and soils.</title>
        <authorList>
            <person name="Myers M.R."/>
            <person name="King G.M."/>
        </authorList>
    </citation>
    <scope>NUCLEOTIDE SEQUENCE [LARGE SCALE GENOMIC DNA]</scope>
    <source>
        <strain evidence="6 7">WSA2</strain>
    </source>
</reference>
<gene>
    <name evidence="6" type="ORF">GRX01_04835</name>
</gene>
<sequence length="183" mass="20308">MMLPREDLADLLQLDHDRFRTRVPAVLDVDEYDTERLDRLGDSRPPDHEAVVDGDSGSLAAHEGAYVDRIRVLDDASVGITLAGPAYADNPVVYANRTLRELTGYSLDDLRGENLRVLQGPDTDPEPVSELREALSTWNRVTTTVTNYRADGSTFRNRVTLVPVTDRAGTVVNWLGFQAAVEE</sequence>
<keyword evidence="7" id="KW-1185">Reference proteome</keyword>
<name>A0A6B0SVH9_9EURY</name>
<dbReference type="OrthoDB" id="8127at2157"/>
<feature type="domain" description="PAS" evidence="5">
    <location>
        <begin position="88"/>
        <end position="138"/>
    </location>
</feature>
<dbReference type="CDD" id="cd00130">
    <property type="entry name" value="PAS"/>
    <property type="match status" value="1"/>
</dbReference>
<dbReference type="EMBL" id="WUUS01000002">
    <property type="protein sequence ID" value="MXR40671.1"/>
    <property type="molecule type" value="Genomic_DNA"/>
</dbReference>